<reference evidence="2 3" key="1">
    <citation type="submission" date="2020-08" db="EMBL/GenBank/DDBJ databases">
        <title>Functional genomics of gut bacteria from endangered species of beetles.</title>
        <authorList>
            <person name="Carlos-Shanley C."/>
        </authorList>
    </citation>
    <scope>NUCLEOTIDE SEQUENCE [LARGE SCALE GENOMIC DNA]</scope>
    <source>
        <strain evidence="2 3">S00245</strain>
    </source>
</reference>
<dbReference type="InterPro" id="IPR012337">
    <property type="entry name" value="RNaseH-like_sf"/>
</dbReference>
<feature type="domain" description="Integrase catalytic" evidence="1">
    <location>
        <begin position="1"/>
        <end position="126"/>
    </location>
</feature>
<dbReference type="AlphaFoldDB" id="A0A7W7NYW1"/>
<comment type="caution">
    <text evidence="2">The sequence shown here is derived from an EMBL/GenBank/DDBJ whole genome shotgun (WGS) entry which is preliminary data.</text>
</comment>
<dbReference type="PANTHER" id="PTHR35004">
    <property type="entry name" value="TRANSPOSASE RV3428C-RELATED"/>
    <property type="match status" value="1"/>
</dbReference>
<accession>A0A7W7NYW1</accession>
<evidence type="ECO:0000313" key="3">
    <source>
        <dbReference type="Proteomes" id="UP000555448"/>
    </source>
</evidence>
<organism evidence="2 3">
    <name type="scientific">Novosphingobium chloroacetimidivorans</name>
    <dbReference type="NCBI Taxonomy" id="1428314"/>
    <lineage>
        <taxon>Bacteria</taxon>
        <taxon>Pseudomonadati</taxon>
        <taxon>Pseudomonadota</taxon>
        <taxon>Alphaproteobacteria</taxon>
        <taxon>Sphingomonadales</taxon>
        <taxon>Sphingomonadaceae</taxon>
        <taxon>Novosphingobium</taxon>
    </lineage>
</organism>
<dbReference type="RefSeq" id="WP_184250598.1">
    <property type="nucleotide sequence ID" value="NZ_JACHLR010000040.1"/>
</dbReference>
<dbReference type="InterPro" id="IPR001584">
    <property type="entry name" value="Integrase_cat-core"/>
</dbReference>
<name>A0A7W7NYW1_9SPHN</name>
<keyword evidence="3" id="KW-1185">Reference proteome</keyword>
<dbReference type="SUPFAM" id="SSF53098">
    <property type="entry name" value="Ribonuclease H-like"/>
    <property type="match status" value="1"/>
</dbReference>
<proteinExistence type="predicted"/>
<dbReference type="EMBL" id="JACHLR010000040">
    <property type="protein sequence ID" value="MBB4860974.1"/>
    <property type="molecule type" value="Genomic_DNA"/>
</dbReference>
<evidence type="ECO:0000259" key="1">
    <source>
        <dbReference type="PROSITE" id="PS50994"/>
    </source>
</evidence>
<dbReference type="PROSITE" id="PS50994">
    <property type="entry name" value="INTEGRASE"/>
    <property type="match status" value="1"/>
</dbReference>
<dbReference type="PANTHER" id="PTHR35004:SF6">
    <property type="entry name" value="TRANSPOSASE"/>
    <property type="match status" value="1"/>
</dbReference>
<protein>
    <recommendedName>
        <fullName evidence="1">Integrase catalytic domain-containing protein</fullName>
    </recommendedName>
</protein>
<gene>
    <name evidence="2" type="ORF">HNO88_004320</name>
</gene>
<dbReference type="Proteomes" id="UP000555448">
    <property type="component" value="Unassembled WGS sequence"/>
</dbReference>
<evidence type="ECO:0000313" key="2">
    <source>
        <dbReference type="EMBL" id="MBB4860974.1"/>
    </source>
</evidence>
<dbReference type="GO" id="GO:0015074">
    <property type="term" value="P:DNA integration"/>
    <property type="evidence" value="ECO:0007669"/>
    <property type="project" value="InterPro"/>
</dbReference>
<sequence>MQIVIRCHIDAIDGMGGAPSEVLYDRMKTAVIDEDADGVVIYNRSLVALLDHYGALPRACRPYRAKTKGKIERPLRYIRQDFFLGRTFRDADDLNAQFRDWLDTVADARLHATTRRIVSEHFADEQPALTALPAAAYNALLTVERRVSHEGMVLVAGNPTRSRTLRANGSWRCKTTLARSASSRIASSSRSIRY</sequence>